<dbReference type="PANTHER" id="PTHR13158">
    <property type="match status" value="1"/>
</dbReference>
<dbReference type="InterPro" id="IPR002504">
    <property type="entry name" value="NADK"/>
</dbReference>
<dbReference type="OrthoDB" id="185618at2759"/>
<dbReference type="InterPro" id="IPR017438">
    <property type="entry name" value="ATP-NAD_kinase_N"/>
</dbReference>
<dbReference type="Pfam" id="PF01513">
    <property type="entry name" value="NAD_kinase"/>
    <property type="match status" value="1"/>
</dbReference>
<evidence type="ECO:0000313" key="8">
    <source>
        <dbReference type="Proteomes" id="UP000005239"/>
    </source>
</evidence>
<dbReference type="InterPro" id="IPR016064">
    <property type="entry name" value="NAD/diacylglycerol_kinase_sf"/>
</dbReference>
<dbReference type="GO" id="GO:0005739">
    <property type="term" value="C:mitochondrion"/>
    <property type="evidence" value="ECO:0000318"/>
    <property type="project" value="GO_Central"/>
</dbReference>
<accession>A0A2A6BYP1</accession>
<evidence type="ECO:0000256" key="5">
    <source>
        <dbReference type="ARBA" id="ARBA00022857"/>
    </source>
</evidence>
<evidence type="ECO:0000256" key="6">
    <source>
        <dbReference type="ARBA" id="ARBA00023027"/>
    </source>
</evidence>
<name>A0A2A6BYP1_PRIPA</name>
<dbReference type="InterPro" id="IPR017437">
    <property type="entry name" value="ATP-NAD_kinase_PpnK-typ_C"/>
</dbReference>
<dbReference type="Gene3D" id="3.40.50.10330">
    <property type="entry name" value="Probable inorganic polyphosphate/atp-NAD kinase, domain 1"/>
    <property type="match status" value="1"/>
</dbReference>
<keyword evidence="6" id="KW-0520">NAD</keyword>
<evidence type="ECO:0000256" key="4">
    <source>
        <dbReference type="ARBA" id="ARBA00022777"/>
    </source>
</evidence>
<keyword evidence="8" id="KW-1185">Reference proteome</keyword>
<dbReference type="SUPFAM" id="SSF111331">
    <property type="entry name" value="NAD kinase/diacylglycerol kinase-like"/>
    <property type="match status" value="1"/>
</dbReference>
<dbReference type="EC" id="2.7.1.23" evidence="2"/>
<dbReference type="PANTHER" id="PTHR13158:SF4">
    <property type="entry name" value="NAD(+) KINASE"/>
    <property type="match status" value="1"/>
</dbReference>
<gene>
    <name evidence="7" type="primary">WBGene00276985</name>
</gene>
<keyword evidence="5" id="KW-0521">NADP</keyword>
<reference evidence="7" key="2">
    <citation type="submission" date="2022-06" db="UniProtKB">
        <authorList>
            <consortium name="EnsemblMetazoa"/>
        </authorList>
    </citation>
    <scope>IDENTIFICATION</scope>
    <source>
        <strain evidence="7">PS312</strain>
    </source>
</reference>
<dbReference type="GO" id="GO:0019674">
    <property type="term" value="P:NAD+ metabolic process"/>
    <property type="evidence" value="ECO:0000318"/>
    <property type="project" value="GO_Central"/>
</dbReference>
<dbReference type="AlphaFoldDB" id="A0A2A6BYP1"/>
<dbReference type="GO" id="GO:0003951">
    <property type="term" value="F:NAD+ kinase activity"/>
    <property type="evidence" value="ECO:0000318"/>
    <property type="project" value="GO_Central"/>
</dbReference>
<dbReference type="Gene3D" id="2.60.200.30">
    <property type="entry name" value="Probable inorganic polyphosphate/atp-NAD kinase, domain 2"/>
    <property type="match status" value="1"/>
</dbReference>
<keyword evidence="4" id="KW-0418">Kinase</keyword>
<evidence type="ECO:0000256" key="1">
    <source>
        <dbReference type="ARBA" id="ARBA00010995"/>
    </source>
</evidence>
<keyword evidence="3" id="KW-0808">Transferase</keyword>
<accession>A0A8R1YXB6</accession>
<dbReference type="Proteomes" id="UP000005239">
    <property type="component" value="Unassembled WGS sequence"/>
</dbReference>
<dbReference type="GO" id="GO:0006741">
    <property type="term" value="P:NADP+ biosynthetic process"/>
    <property type="evidence" value="ECO:0007669"/>
    <property type="project" value="InterPro"/>
</dbReference>
<dbReference type="EnsemblMetazoa" id="PPA38616.1">
    <property type="protein sequence ID" value="PPA38616.1"/>
    <property type="gene ID" value="WBGene00276985"/>
</dbReference>
<proteinExistence type="inferred from homology"/>
<evidence type="ECO:0000256" key="2">
    <source>
        <dbReference type="ARBA" id="ARBA00012120"/>
    </source>
</evidence>
<reference evidence="8" key="1">
    <citation type="journal article" date="2008" name="Nat. Genet.">
        <title>The Pristionchus pacificus genome provides a unique perspective on nematode lifestyle and parasitism.</title>
        <authorList>
            <person name="Dieterich C."/>
            <person name="Clifton S.W."/>
            <person name="Schuster L.N."/>
            <person name="Chinwalla A."/>
            <person name="Delehaunty K."/>
            <person name="Dinkelacker I."/>
            <person name="Fulton L."/>
            <person name="Fulton R."/>
            <person name="Godfrey J."/>
            <person name="Minx P."/>
            <person name="Mitreva M."/>
            <person name="Roeseler W."/>
            <person name="Tian H."/>
            <person name="Witte H."/>
            <person name="Yang S.P."/>
            <person name="Wilson R.K."/>
            <person name="Sommer R.J."/>
        </authorList>
    </citation>
    <scope>NUCLEOTIDE SEQUENCE [LARGE SCALE GENOMIC DNA]</scope>
    <source>
        <strain evidence="8">PS312</strain>
    </source>
</reference>
<protein>
    <recommendedName>
        <fullName evidence="2">NAD(+) kinase</fullName>
        <ecNumber evidence="2">2.7.1.23</ecNumber>
    </recommendedName>
</protein>
<comment type="similarity">
    <text evidence="1">Belongs to the NAD kinase family.</text>
</comment>
<organism evidence="7 8">
    <name type="scientific">Pristionchus pacificus</name>
    <name type="common">Parasitic nematode worm</name>
    <dbReference type="NCBI Taxonomy" id="54126"/>
    <lineage>
        <taxon>Eukaryota</taxon>
        <taxon>Metazoa</taxon>
        <taxon>Ecdysozoa</taxon>
        <taxon>Nematoda</taxon>
        <taxon>Chromadorea</taxon>
        <taxon>Rhabditida</taxon>
        <taxon>Rhabditina</taxon>
        <taxon>Diplogasteromorpha</taxon>
        <taxon>Diplogasteroidea</taxon>
        <taxon>Neodiplogasteridae</taxon>
        <taxon>Pristionchus</taxon>
    </lineage>
</organism>
<evidence type="ECO:0000256" key="3">
    <source>
        <dbReference type="ARBA" id="ARBA00022679"/>
    </source>
</evidence>
<sequence length="375" mass="41361">MLVDSSPSSTLHDPVRFVNTIPTSIHPMGVIPSNPIEEKRNAIVICKRTRWKFEAQRLGENGMILSDEELERVLLQRNIDPRPLKLKEDEQRKAEEMIVNQLRENGFSVRLEDVINLPLRLPPLSLVVTAGGDGTFLAATSLVFDSTPVVGINTDPAGSEGHLCINKKQSKNGPNDAIRMLVDKDTKWTSRNRIKVTVHGGKNENVEPLLALNEVFVGEKDSAKVSYYDISIDGSPSQRQKSSGFIASSGSGSSAWYSSVNHVLPDTVADVMKTLESMGINIPQDASIATRVAKELNDSLIESPHSQDLLFSVREPIFNKTFAPSPCKGKARRISLRSRCSNANLVLDGSRHINFDYGTVVTLEIDPKYALNTLF</sequence>
<evidence type="ECO:0000313" key="7">
    <source>
        <dbReference type="EnsemblMetazoa" id="PPA38616.1"/>
    </source>
</evidence>